<keyword evidence="3" id="KW-1185">Reference proteome</keyword>
<dbReference type="EMBL" id="NKCI01000150">
    <property type="protein sequence ID" value="RSL51384.1"/>
    <property type="molecule type" value="Genomic_DNA"/>
</dbReference>
<reference evidence="2 3" key="1">
    <citation type="submission" date="2017-06" db="EMBL/GenBank/DDBJ databases">
        <title>Comparative genomic analysis of Ambrosia Fusariam Clade fungi.</title>
        <authorList>
            <person name="Stajich J.E."/>
            <person name="Carrillo J."/>
            <person name="Kijimoto T."/>
            <person name="Eskalen A."/>
            <person name="O'Donnell K."/>
            <person name="Kasson M."/>
        </authorList>
    </citation>
    <scope>NUCLEOTIDE SEQUENCE [LARGE SCALE GENOMIC DNA]</scope>
    <source>
        <strain evidence="2 3">NRRL62584</strain>
    </source>
</reference>
<evidence type="ECO:0000256" key="1">
    <source>
        <dbReference type="SAM" id="MobiDB-lite"/>
    </source>
</evidence>
<sequence length="389" mass="44597">MIQVPILAVGILLAICLIYAKVRTFLRNLQLYDTENFAIKTFLSRRIQTTPTQNLPCPDEKPASIEPLANFDWKTKKPPQFRGFKPKYNISMGIRRDTPSELLSIDHDYLDRVTQRREILKKHEDTVCGFLPAGEQAVLEIYGYFLTQYLPVRYPTMFHLSQDKTTFKNLVTNRSFPTNPQDVRSALLNLGEIVEEELFLLVPDSDSYRLVAYVCCFPSSFDPAEKLGLLLKDIHKPVPGYEKIGPSMERFFAKLQVGSPIKRQNWSVQVHPELFDCSVNHRIKSYEGPGEPNIEDASPPHSPSKTPPTNTLQTFLRSELQTLTRLPNTQAILFSFKTYMYKVTDVKARDQGPEFAEAIEGIRKGNVPEMWDYKGAPRWGEAVCRYLRS</sequence>
<proteinExistence type="predicted"/>
<comment type="caution">
    <text evidence="2">The sequence shown here is derived from an EMBL/GenBank/DDBJ whole genome shotgun (WGS) entry which is preliminary data.</text>
</comment>
<dbReference type="STRING" id="1325734.A0A428PEB5"/>
<evidence type="ECO:0000313" key="2">
    <source>
        <dbReference type="EMBL" id="RSL51384.1"/>
    </source>
</evidence>
<dbReference type="InterPro" id="IPR021848">
    <property type="entry name" value="HODM_asu-like"/>
</dbReference>
<dbReference type="AlphaFoldDB" id="A0A428PEB5"/>
<feature type="region of interest" description="Disordered" evidence="1">
    <location>
        <begin position="286"/>
        <end position="309"/>
    </location>
</feature>
<dbReference type="Pfam" id="PF11927">
    <property type="entry name" value="HODM_asu-like"/>
    <property type="match status" value="1"/>
</dbReference>
<evidence type="ECO:0000313" key="3">
    <source>
        <dbReference type="Proteomes" id="UP000288168"/>
    </source>
</evidence>
<organism evidence="2 3">
    <name type="scientific">Fusarium duplospermum</name>
    <dbReference type="NCBI Taxonomy" id="1325734"/>
    <lineage>
        <taxon>Eukaryota</taxon>
        <taxon>Fungi</taxon>
        <taxon>Dikarya</taxon>
        <taxon>Ascomycota</taxon>
        <taxon>Pezizomycotina</taxon>
        <taxon>Sordariomycetes</taxon>
        <taxon>Hypocreomycetidae</taxon>
        <taxon>Hypocreales</taxon>
        <taxon>Nectriaceae</taxon>
        <taxon>Fusarium</taxon>
        <taxon>Fusarium solani species complex</taxon>
    </lineage>
</organism>
<accession>A0A428PEB5</accession>
<gene>
    <name evidence="2" type="ORF">CEP54_011438</name>
</gene>
<name>A0A428PEB5_9HYPO</name>
<dbReference type="OrthoDB" id="5043642at2759"/>
<dbReference type="Proteomes" id="UP000288168">
    <property type="component" value="Unassembled WGS sequence"/>
</dbReference>
<protein>
    <submittedName>
        <fullName evidence="2">Uncharacterized protein</fullName>
    </submittedName>
</protein>